<dbReference type="Pfam" id="PF02557">
    <property type="entry name" value="VanY"/>
    <property type="match status" value="1"/>
</dbReference>
<dbReference type="SUPFAM" id="SSF55166">
    <property type="entry name" value="Hedgehog/DD-peptidase"/>
    <property type="match status" value="1"/>
</dbReference>
<comment type="caution">
    <text evidence="5">The sequence shown here is derived from an EMBL/GenBank/DDBJ whole genome shotgun (WGS) entry which is preliminary data.</text>
</comment>
<dbReference type="Pfam" id="PF08481">
    <property type="entry name" value="GBS_Bsp-like"/>
    <property type="match status" value="2"/>
</dbReference>
<dbReference type="Gene3D" id="2.60.40.3760">
    <property type="match status" value="2"/>
</dbReference>
<dbReference type="GO" id="GO:0006508">
    <property type="term" value="P:proteolysis"/>
    <property type="evidence" value="ECO:0007669"/>
    <property type="project" value="InterPro"/>
</dbReference>
<sequence>MKKSSRFFIFISFLSLCIASKPVFAEYSSTTIENGQTVEYTEHPPISTSFYSEEGTSSEEGMTTPSLESTVSKDVESEPQVTEEAVKKSVSSKTASLYRLYHPGLRVHLYTKDTYEYNVLGGRGWYQEGVSWKTSLAQGEKVYRLFHPGMRVHLYTKDLHEYTLLGNRGWHQEGEAFRSYGQMPIYRLYHAGLQRHLYTSDMREYQILGGRGWHQEGIAFYGIGEPSQPLPPNHGKLTGELIIENINQQKGSFDIRISGISSPKGLHSVLLPVWSEDKGQDDLIWYEAKPEENGIYRVKIEARHHRYSRGNYHIHLYYKTQAGELVFVTAGRHRVDIQQSRVEGKVSIQQINSQRGTFDVHVTDLFVPMGIQKVSIPVWTEANGQDDIRWYTATRQANGNYQARIYIADYRYQKGRYHVHAYIQSTNGQQIGVGTQSFDMKFDGLQYNGQYYQIHGKHGYIPIINKKHPINASYNPGENPTAKAAFNSLTNQMRALGFGISYSYSGFRSYSTQRSLYWNYVHQYGQAEADRFSARPGYSEHQSGLAFDVLGTGGGLLSQPHAVHWLAHNAHHYGFIVRYQSGKESITGYMAEPWHIRYIGPEATDIYQSGLSLEEYFGVAGGGY</sequence>
<feature type="chain" id="PRO_5018221121" evidence="2">
    <location>
        <begin position="26"/>
        <end position="624"/>
    </location>
</feature>
<feature type="domain" description="DUF5648" evidence="4">
    <location>
        <begin position="97"/>
        <end position="222"/>
    </location>
</feature>
<evidence type="ECO:0000313" key="6">
    <source>
        <dbReference type="Proteomes" id="UP000281771"/>
    </source>
</evidence>
<feature type="domain" description="D-alanyl-D-alanine carboxypeptidase-like core" evidence="3">
    <location>
        <begin position="480"/>
        <end position="600"/>
    </location>
</feature>
<dbReference type="InterPro" id="IPR009045">
    <property type="entry name" value="Zn_M74/Hedgehog-like"/>
</dbReference>
<dbReference type="Gene3D" id="3.30.1380.10">
    <property type="match status" value="1"/>
</dbReference>
<keyword evidence="2" id="KW-0732">Signal</keyword>
<dbReference type="InterPro" id="IPR052179">
    <property type="entry name" value="DD-CPase-like"/>
</dbReference>
<protein>
    <submittedName>
        <fullName evidence="5">Uncharacterized protein</fullName>
    </submittedName>
</protein>
<accession>A0A3P1VEV4</accession>
<dbReference type="InterPro" id="IPR013688">
    <property type="entry name" value="GBS_Bsp-like"/>
</dbReference>
<dbReference type="Proteomes" id="UP000281771">
    <property type="component" value="Unassembled WGS sequence"/>
</dbReference>
<feature type="signal peptide" evidence="2">
    <location>
        <begin position="1"/>
        <end position="25"/>
    </location>
</feature>
<feature type="compositionally biased region" description="Low complexity" evidence="1">
    <location>
        <begin position="47"/>
        <end position="66"/>
    </location>
</feature>
<dbReference type="GO" id="GO:0008233">
    <property type="term" value="F:peptidase activity"/>
    <property type="evidence" value="ECO:0007669"/>
    <property type="project" value="InterPro"/>
</dbReference>
<dbReference type="CDD" id="cd14852">
    <property type="entry name" value="LD-carboxypeptidase"/>
    <property type="match status" value="1"/>
</dbReference>
<dbReference type="AlphaFoldDB" id="A0A3P1VEV4"/>
<keyword evidence="6" id="KW-1185">Reference proteome</keyword>
<dbReference type="Pfam" id="PF18885">
    <property type="entry name" value="DUF5648"/>
    <property type="match status" value="1"/>
</dbReference>
<dbReference type="InterPro" id="IPR058193">
    <property type="entry name" value="VanY/YodJ_core_dom"/>
</dbReference>
<evidence type="ECO:0000259" key="4">
    <source>
        <dbReference type="Pfam" id="PF18885"/>
    </source>
</evidence>
<reference evidence="5 6" key="1">
    <citation type="submission" date="2018-11" db="EMBL/GenBank/DDBJ databases">
        <title>Genomes From Bacteria Associated with the Canine Oral Cavity: a Test Case for Automated Genome-Based Taxonomic Assignment.</title>
        <authorList>
            <person name="Coil D.A."/>
            <person name="Jospin G."/>
            <person name="Darling A.E."/>
            <person name="Wallis C."/>
            <person name="Davis I.J."/>
            <person name="Harris S."/>
            <person name="Eisen J.A."/>
            <person name="Holcombe L.J."/>
            <person name="O'Flynn C."/>
        </authorList>
    </citation>
    <scope>NUCLEOTIDE SEQUENCE [LARGE SCALE GENOMIC DNA]</scope>
    <source>
        <strain evidence="5 6">OH4621_COT-116</strain>
    </source>
</reference>
<evidence type="ECO:0000256" key="1">
    <source>
        <dbReference type="SAM" id="MobiDB-lite"/>
    </source>
</evidence>
<organism evidence="5 6">
    <name type="scientific">Streptococcus minor</name>
    <dbReference type="NCBI Taxonomy" id="229549"/>
    <lineage>
        <taxon>Bacteria</taxon>
        <taxon>Bacillati</taxon>
        <taxon>Bacillota</taxon>
        <taxon>Bacilli</taxon>
        <taxon>Lactobacillales</taxon>
        <taxon>Streptococcaceae</taxon>
        <taxon>Streptococcus</taxon>
    </lineage>
</organism>
<feature type="region of interest" description="Disordered" evidence="1">
    <location>
        <begin position="43"/>
        <end position="86"/>
    </location>
</feature>
<dbReference type="InterPro" id="IPR003709">
    <property type="entry name" value="VanY-like_core_dom"/>
</dbReference>
<proteinExistence type="predicted"/>
<evidence type="ECO:0000313" key="5">
    <source>
        <dbReference type="EMBL" id="RRD31950.1"/>
    </source>
</evidence>
<dbReference type="InterPro" id="IPR043708">
    <property type="entry name" value="DUF5648"/>
</dbReference>
<dbReference type="STRING" id="1123309.GCA_000377005_01184"/>
<dbReference type="PANTHER" id="PTHR34385:SF1">
    <property type="entry name" value="PEPTIDOGLYCAN L-ALANYL-D-GLUTAMATE ENDOPEPTIDASE CWLK"/>
    <property type="match status" value="1"/>
</dbReference>
<evidence type="ECO:0000256" key="2">
    <source>
        <dbReference type="SAM" id="SignalP"/>
    </source>
</evidence>
<name>A0A3P1VEV4_9STRE</name>
<evidence type="ECO:0000259" key="3">
    <source>
        <dbReference type="Pfam" id="PF02557"/>
    </source>
</evidence>
<dbReference type="RefSeq" id="WP_124776272.1">
    <property type="nucleotide sequence ID" value="NZ_RQZA01000002.1"/>
</dbReference>
<dbReference type="EMBL" id="RQZA01000002">
    <property type="protein sequence ID" value="RRD31950.1"/>
    <property type="molecule type" value="Genomic_DNA"/>
</dbReference>
<gene>
    <name evidence="5" type="ORF">EII38_04140</name>
</gene>
<dbReference type="PANTHER" id="PTHR34385">
    <property type="entry name" value="D-ALANYL-D-ALANINE CARBOXYPEPTIDASE"/>
    <property type="match status" value="1"/>
</dbReference>